<dbReference type="InterPro" id="IPR050199">
    <property type="entry name" value="IgHV"/>
</dbReference>
<keyword evidence="2" id="KW-1064">Adaptive immunity</keyword>
<keyword evidence="1" id="KW-0391">Immunity</keyword>
<dbReference type="Proteomes" id="UP000291022">
    <property type="component" value="Unassembled WGS sequence"/>
</dbReference>
<dbReference type="Pfam" id="PF07686">
    <property type="entry name" value="V-set"/>
    <property type="match status" value="1"/>
</dbReference>
<dbReference type="GO" id="GO:0019814">
    <property type="term" value="C:immunoglobulin complex"/>
    <property type="evidence" value="ECO:0007669"/>
    <property type="project" value="UniProtKB-KW"/>
</dbReference>
<accession>A0A452QLS4</accession>
<reference evidence="7" key="1">
    <citation type="submission" date="2016-06" db="EMBL/GenBank/DDBJ databases">
        <title>De novo assembly and RNA-Seq shows season-dependent expression and editing in black bear kidneys.</title>
        <authorList>
            <person name="Korstanje R."/>
            <person name="Srivastava A."/>
            <person name="Sarsani V.K."/>
            <person name="Sheehan S.M."/>
            <person name="Seger R.L."/>
            <person name="Barter M.E."/>
            <person name="Lindqvist C."/>
            <person name="Brody L.C."/>
            <person name="Mullikin J.C."/>
        </authorList>
    </citation>
    <scope>NUCLEOTIDE SEQUENCE [LARGE SCALE GENOMIC DNA]</scope>
</reference>
<dbReference type="Gene3D" id="2.60.40.10">
    <property type="entry name" value="Immunoglobulins"/>
    <property type="match status" value="1"/>
</dbReference>
<dbReference type="SUPFAM" id="SSF48726">
    <property type="entry name" value="Immunoglobulin"/>
    <property type="match status" value="1"/>
</dbReference>
<feature type="domain" description="Immunoglobulin V-set" evidence="5">
    <location>
        <begin position="69"/>
        <end position="148"/>
    </location>
</feature>
<dbReference type="Ensembl" id="ENSUAMT00000007096.1">
    <property type="protein sequence ID" value="ENSUAMP00000006274.1"/>
    <property type="gene ID" value="ENSUAMG00000005525.1"/>
</dbReference>
<dbReference type="InterPro" id="IPR036179">
    <property type="entry name" value="Ig-like_dom_sf"/>
</dbReference>
<evidence type="ECO:0000313" key="6">
    <source>
        <dbReference type="Ensembl" id="ENSUAMP00000006274.1"/>
    </source>
</evidence>
<dbReference type="InterPro" id="IPR013106">
    <property type="entry name" value="Ig_V-set"/>
</dbReference>
<feature type="region of interest" description="Disordered" evidence="4">
    <location>
        <begin position="155"/>
        <end position="195"/>
    </location>
</feature>
<dbReference type="GO" id="GO:0002250">
    <property type="term" value="P:adaptive immune response"/>
    <property type="evidence" value="ECO:0007669"/>
    <property type="project" value="UniProtKB-KW"/>
</dbReference>
<evidence type="ECO:0000256" key="1">
    <source>
        <dbReference type="ARBA" id="ARBA00022859"/>
    </source>
</evidence>
<name>A0A452QLS4_URSAM</name>
<reference evidence="6" key="2">
    <citation type="submission" date="2025-08" db="UniProtKB">
        <authorList>
            <consortium name="Ensembl"/>
        </authorList>
    </citation>
    <scope>IDENTIFICATION</scope>
</reference>
<dbReference type="InterPro" id="IPR013783">
    <property type="entry name" value="Ig-like_fold"/>
</dbReference>
<evidence type="ECO:0000256" key="3">
    <source>
        <dbReference type="ARBA" id="ARBA00043265"/>
    </source>
</evidence>
<protein>
    <recommendedName>
        <fullName evidence="5">Immunoglobulin V-set domain-containing protein</fullName>
    </recommendedName>
</protein>
<feature type="region of interest" description="Disordered" evidence="4">
    <location>
        <begin position="208"/>
        <end position="249"/>
    </location>
</feature>
<dbReference type="STRING" id="9643.ENSUAMP00000006274"/>
<keyword evidence="3" id="KW-1280">Immunoglobulin</keyword>
<sequence length="249" mass="26999">MLPRLCGDPHANHLGAPRRNRHHRQRPACWVSILQAAMQMLWSLLCLLAAPLGKGLDESGPGLVKPSQMLSLNCAVSGGSVTSSYYWNWIRQCPGRALEWMGYWTGSTSYNPTFQGRISITADTSKSQFSRQLSSVTTEDMAVLYCARGTQRRHQCEPRHKPSCRDTVGAGQQEPSESTRESSGHQGALMTPGGAQVTRGIAGHLWELRSPGGAQESGALRRQGHTQISVRHSRPTNTLSTPAAGAGGE</sequence>
<feature type="compositionally biased region" description="Polar residues" evidence="4">
    <location>
        <begin position="225"/>
        <end position="241"/>
    </location>
</feature>
<feature type="compositionally biased region" description="Basic and acidic residues" evidence="4">
    <location>
        <begin position="155"/>
        <end position="164"/>
    </location>
</feature>
<dbReference type="GeneTree" id="ENSGT01030000234536"/>
<dbReference type="SMART" id="SM00406">
    <property type="entry name" value="IGv"/>
    <property type="match status" value="1"/>
</dbReference>
<evidence type="ECO:0000313" key="7">
    <source>
        <dbReference type="Proteomes" id="UP000291022"/>
    </source>
</evidence>
<organism evidence="6 7">
    <name type="scientific">Ursus americanus</name>
    <name type="common">American black bear</name>
    <name type="synonym">Euarctos americanus</name>
    <dbReference type="NCBI Taxonomy" id="9643"/>
    <lineage>
        <taxon>Eukaryota</taxon>
        <taxon>Metazoa</taxon>
        <taxon>Chordata</taxon>
        <taxon>Craniata</taxon>
        <taxon>Vertebrata</taxon>
        <taxon>Euteleostomi</taxon>
        <taxon>Mammalia</taxon>
        <taxon>Eutheria</taxon>
        <taxon>Laurasiatheria</taxon>
        <taxon>Carnivora</taxon>
        <taxon>Caniformia</taxon>
        <taxon>Ursidae</taxon>
        <taxon>Ursus</taxon>
    </lineage>
</organism>
<dbReference type="PANTHER" id="PTHR23266">
    <property type="entry name" value="IMMUNOGLOBULIN HEAVY CHAIN"/>
    <property type="match status" value="1"/>
</dbReference>
<proteinExistence type="predicted"/>
<dbReference type="GO" id="GO:0005576">
    <property type="term" value="C:extracellular region"/>
    <property type="evidence" value="ECO:0007669"/>
    <property type="project" value="UniProtKB-ARBA"/>
</dbReference>
<keyword evidence="7" id="KW-1185">Reference proteome</keyword>
<evidence type="ECO:0000259" key="5">
    <source>
        <dbReference type="SMART" id="SM00406"/>
    </source>
</evidence>
<evidence type="ECO:0000256" key="2">
    <source>
        <dbReference type="ARBA" id="ARBA00023130"/>
    </source>
</evidence>
<reference evidence="6" key="3">
    <citation type="submission" date="2025-09" db="UniProtKB">
        <authorList>
            <consortium name="Ensembl"/>
        </authorList>
    </citation>
    <scope>IDENTIFICATION</scope>
</reference>
<evidence type="ECO:0000256" key="4">
    <source>
        <dbReference type="SAM" id="MobiDB-lite"/>
    </source>
</evidence>
<dbReference type="AlphaFoldDB" id="A0A452QLS4"/>